<dbReference type="GO" id="GO:0016887">
    <property type="term" value="F:ATP hydrolysis activity"/>
    <property type="evidence" value="ECO:0007669"/>
    <property type="project" value="InterPro"/>
</dbReference>
<dbReference type="OrthoDB" id="9781481at2"/>
<name>A0A2S9STS7_9BACT</name>
<sequence>MKIGTKMEELFKQWLKNNKNLSDNTIRNYANRLKNKIPEKLIEIDFKEQNISLYDLSIEELKNINELFEKNIYELQEWNKTPTIGGEAWSALKYLIEFLQIQNKMYWLIPNNPNIYDAAGAFKELKEIDWGNKSNNKFKIGDIVYIYVSKPIQSIAIKTEVSKIDIPKDEILKNDKKYFVNHNIDDRESFIRLRFLEFTNQDSLSLKNLQENGLNQAPQNKITIKKDLLEYILKHEKIGQIMPKSAQKQPLNQILYGSPGTGKTYNTINKAIEIIDSDFYQQNKDNRKALKEKFEEHKKAGQIEFITFHQSFSYEEFVEGIKAKSTDNGLEYKIESGIFKKLSKIAKENFENSKKTNLELLKEKTLKQKIEIFLNDALENGSEFVKTKGGKFRIIELSQDEITIFTEDSNYSNKKLSIPIYELYKILESDLELKNSRQMAKDVFGINNQRQRDTYYFSMSKKFYETKIEDIGDIEKEEPLKNYILIIDEINRGNISKIFGELITLIEPSKRVGADEEIRLKLPYSQELFGVPSNLYIIGTMNTADRSIALMDTALRRRFHFEEMMPNSSLLENLVVDGIKIDNLLETINKRVEYLYDRDHTIGHAYFMSLQNLESEEDKKAELENIFRNKIIPLLQEYFYDDWEKVRLVLGDGFVEKTEVKSDIFDENVRKDSEYLEEEKFIYNIKKEFDFSKFKD</sequence>
<dbReference type="PANTHER" id="PTHR37291:SF1">
    <property type="entry name" value="TYPE IV METHYL-DIRECTED RESTRICTION ENZYME ECOKMCRB SUBUNIT"/>
    <property type="match status" value="1"/>
</dbReference>
<dbReference type="InterPro" id="IPR027417">
    <property type="entry name" value="P-loop_NTPase"/>
</dbReference>
<organism evidence="2 3">
    <name type="scientific">Aliarcobacter cryaerophilus</name>
    <dbReference type="NCBI Taxonomy" id="28198"/>
    <lineage>
        <taxon>Bacteria</taxon>
        <taxon>Pseudomonadati</taxon>
        <taxon>Campylobacterota</taxon>
        <taxon>Epsilonproteobacteria</taxon>
        <taxon>Campylobacterales</taxon>
        <taxon>Arcobacteraceae</taxon>
        <taxon>Aliarcobacter</taxon>
    </lineage>
</organism>
<dbReference type="InterPro" id="IPR052934">
    <property type="entry name" value="Methyl-DNA_Rec/Restrict_Enz"/>
</dbReference>
<gene>
    <name evidence="2" type="ORF">CJ671_04555</name>
</gene>
<dbReference type="GO" id="GO:0005524">
    <property type="term" value="F:ATP binding"/>
    <property type="evidence" value="ECO:0007669"/>
    <property type="project" value="InterPro"/>
</dbReference>
<dbReference type="SUPFAM" id="SSF52540">
    <property type="entry name" value="P-loop containing nucleoside triphosphate hydrolases"/>
    <property type="match status" value="1"/>
</dbReference>
<dbReference type="EMBL" id="NXGH01000010">
    <property type="protein sequence ID" value="PRM89998.1"/>
    <property type="molecule type" value="Genomic_DNA"/>
</dbReference>
<dbReference type="Proteomes" id="UP000238649">
    <property type="component" value="Unassembled WGS sequence"/>
</dbReference>
<reference evidence="2 3" key="1">
    <citation type="submission" date="2017-09" db="EMBL/GenBank/DDBJ databases">
        <title>Reassesment of A. cryaerophilus.</title>
        <authorList>
            <person name="Perez-Cataluna A."/>
            <person name="Collado L."/>
            <person name="Salgado O."/>
            <person name="Lefinanco V."/>
            <person name="Figueras M.J."/>
        </authorList>
    </citation>
    <scope>NUCLEOTIDE SEQUENCE [LARGE SCALE GENOMIC DNA]</scope>
    <source>
        <strain evidence="2 3">LMG 9871</strain>
    </source>
</reference>
<dbReference type="Gene3D" id="3.40.50.300">
    <property type="entry name" value="P-loop containing nucleotide triphosphate hydrolases"/>
    <property type="match status" value="1"/>
</dbReference>
<evidence type="ECO:0000259" key="1">
    <source>
        <dbReference type="Pfam" id="PF07728"/>
    </source>
</evidence>
<evidence type="ECO:0000313" key="2">
    <source>
        <dbReference type="EMBL" id="PRM89998.1"/>
    </source>
</evidence>
<dbReference type="InterPro" id="IPR015947">
    <property type="entry name" value="PUA-like_sf"/>
</dbReference>
<dbReference type="InterPro" id="IPR011704">
    <property type="entry name" value="ATPase_dyneun-rel_AAA"/>
</dbReference>
<dbReference type="SUPFAM" id="SSF88697">
    <property type="entry name" value="PUA domain-like"/>
    <property type="match status" value="1"/>
</dbReference>
<comment type="caution">
    <text evidence="2">The sequence shown here is derived from an EMBL/GenBank/DDBJ whole genome shotgun (WGS) entry which is preliminary data.</text>
</comment>
<dbReference type="PANTHER" id="PTHR37291">
    <property type="entry name" value="5-METHYLCYTOSINE-SPECIFIC RESTRICTION ENZYME B"/>
    <property type="match status" value="1"/>
</dbReference>
<evidence type="ECO:0000313" key="3">
    <source>
        <dbReference type="Proteomes" id="UP000238649"/>
    </source>
</evidence>
<proteinExistence type="predicted"/>
<dbReference type="AlphaFoldDB" id="A0A2S9STS7"/>
<accession>A0A2S9STS7</accession>
<protein>
    <submittedName>
        <fullName evidence="2">AAA family ATPase</fullName>
    </submittedName>
</protein>
<feature type="domain" description="ATPase dynein-related AAA" evidence="1">
    <location>
        <begin position="481"/>
        <end position="559"/>
    </location>
</feature>
<dbReference type="Pfam" id="PF07728">
    <property type="entry name" value="AAA_5"/>
    <property type="match status" value="1"/>
</dbReference>